<protein>
    <submittedName>
        <fullName evidence="7">Beta(1,3)galactosyltransferase EpsH</fullName>
    </submittedName>
</protein>
<dbReference type="GO" id="GO:0016758">
    <property type="term" value="F:hexosyltransferase activity"/>
    <property type="evidence" value="ECO:0007669"/>
    <property type="project" value="InterPro"/>
</dbReference>
<evidence type="ECO:0000256" key="5">
    <source>
        <dbReference type="ARBA" id="ARBA00022824"/>
    </source>
</evidence>
<dbReference type="NCBIfam" id="NF041548">
    <property type="entry name" value="PssE"/>
    <property type="match status" value="1"/>
</dbReference>
<feature type="domain" description="Glycosyl transferase family 28 C-terminal" evidence="6">
    <location>
        <begin position="1"/>
        <end position="146"/>
    </location>
</feature>
<dbReference type="Gene3D" id="3.40.50.2000">
    <property type="entry name" value="Glycogen Phosphorylase B"/>
    <property type="match status" value="1"/>
</dbReference>
<sequence length="159" mass="17746">MIFVTVGTHTQQFNRLLEKVDELVEGKKIKEEVFAQTGNSSFEPKNFSFKKFLNAAEFEEKIGKSSIVISHGGAGAIISALRHNKPLVVVPRLLEFKEHTNSHQVDLAKALHEKGKAIAVFELNGLENAVRKAKSFSPKVSEERKRLVKALNDFFGEGK</sequence>
<keyword evidence="4 7" id="KW-0808">Transferase</keyword>
<dbReference type="AlphaFoldDB" id="A0A7J4ISU9"/>
<evidence type="ECO:0000313" key="9">
    <source>
        <dbReference type="Proteomes" id="UP000577419"/>
    </source>
</evidence>
<dbReference type="Proteomes" id="UP000577419">
    <property type="component" value="Unassembled WGS sequence"/>
</dbReference>
<dbReference type="InterPro" id="IPR048097">
    <property type="entry name" value="Cps14G-like"/>
</dbReference>
<reference evidence="7" key="1">
    <citation type="journal article" date="2020" name="bioRxiv">
        <title>A rank-normalized archaeal taxonomy based on genome phylogeny resolves widespread incomplete and uneven classifications.</title>
        <authorList>
            <person name="Rinke C."/>
            <person name="Chuvochina M."/>
            <person name="Mussig A.J."/>
            <person name="Chaumeil P.-A."/>
            <person name="Waite D.W."/>
            <person name="Whitman W.B."/>
            <person name="Parks D.H."/>
            <person name="Hugenholtz P."/>
        </authorList>
    </citation>
    <scope>NUCLEOTIDE SEQUENCE</scope>
    <source>
        <strain evidence="7">UBA10011</strain>
    </source>
</reference>
<evidence type="ECO:0000313" key="8">
    <source>
        <dbReference type="EMBL" id="MBS3058963.1"/>
    </source>
</evidence>
<name>A0A7J4ISU9_9ARCH</name>
<gene>
    <name evidence="7" type="ORF">HA237_04450</name>
    <name evidence="8" type="ORF">J4224_00880</name>
</gene>
<dbReference type="Pfam" id="PF04101">
    <property type="entry name" value="Glyco_tran_28_C"/>
    <property type="match status" value="1"/>
</dbReference>
<evidence type="ECO:0000256" key="2">
    <source>
        <dbReference type="ARBA" id="ARBA00006962"/>
    </source>
</evidence>
<keyword evidence="3 7" id="KW-0328">Glycosyltransferase</keyword>
<accession>A0A7J4ISU9</accession>
<keyword evidence="5" id="KW-0256">Endoplasmic reticulum</keyword>
<dbReference type="PANTHER" id="PTHR12867">
    <property type="entry name" value="GLYCOSYL TRANSFERASE-RELATED"/>
    <property type="match status" value="1"/>
</dbReference>
<comment type="caution">
    <text evidence="7">The sequence shown here is derived from an EMBL/GenBank/DDBJ whole genome shotgun (WGS) entry which is preliminary data.</text>
</comment>
<organism evidence="7 9">
    <name type="scientific">Candidatus Iainarchaeum sp</name>
    <dbReference type="NCBI Taxonomy" id="3101447"/>
    <lineage>
        <taxon>Archaea</taxon>
        <taxon>Candidatus Iainarchaeota</taxon>
        <taxon>Candidatus Iainarchaeia</taxon>
        <taxon>Candidatus Iainarchaeales</taxon>
        <taxon>Candidatus Iainarchaeaceae</taxon>
        <taxon>Candidatus Iainarchaeum</taxon>
    </lineage>
</organism>
<dbReference type="Proteomes" id="UP000683213">
    <property type="component" value="Unassembled WGS sequence"/>
</dbReference>
<evidence type="ECO:0000313" key="7">
    <source>
        <dbReference type="EMBL" id="HIH08593.1"/>
    </source>
</evidence>
<dbReference type="EMBL" id="DUFG01000021">
    <property type="protein sequence ID" value="HIH08593.1"/>
    <property type="molecule type" value="Genomic_DNA"/>
</dbReference>
<dbReference type="GO" id="GO:0006488">
    <property type="term" value="P:dolichol-linked oligosaccharide biosynthetic process"/>
    <property type="evidence" value="ECO:0007669"/>
    <property type="project" value="InterPro"/>
</dbReference>
<evidence type="ECO:0000256" key="4">
    <source>
        <dbReference type="ARBA" id="ARBA00022679"/>
    </source>
</evidence>
<dbReference type="PANTHER" id="PTHR12867:SF6">
    <property type="entry name" value="N-ACETYLGLUCOSAMINYLDIPHOSPHODOLICHOL N-ACETYLGLUCOSAMINYLTRANSFERASE"/>
    <property type="match status" value="1"/>
</dbReference>
<evidence type="ECO:0000256" key="1">
    <source>
        <dbReference type="ARBA" id="ARBA00004240"/>
    </source>
</evidence>
<reference evidence="8" key="2">
    <citation type="submission" date="2021-03" db="EMBL/GenBank/DDBJ databases">
        <authorList>
            <person name="Jaffe A."/>
        </authorList>
    </citation>
    <scope>NUCLEOTIDE SEQUENCE</scope>
    <source>
        <strain evidence="8">RIFCSPHIGHO2_01_FULL_GW2011_AR10_43_9</strain>
    </source>
</reference>
<evidence type="ECO:0000259" key="6">
    <source>
        <dbReference type="Pfam" id="PF04101"/>
    </source>
</evidence>
<dbReference type="InterPro" id="IPR039042">
    <property type="entry name" value="Alg13-like"/>
</dbReference>
<comment type="similarity">
    <text evidence="2">Belongs to the glycosyltransferase 28 family.</text>
</comment>
<reference evidence="8" key="3">
    <citation type="submission" date="2021-05" db="EMBL/GenBank/DDBJ databases">
        <title>Protein family content uncovers lineage relationships and bacterial pathway maintenance mechanisms in DPANN archaea.</title>
        <authorList>
            <person name="Castelle C.J."/>
            <person name="Meheust R."/>
            <person name="Jaffe A.L."/>
            <person name="Seitz K."/>
            <person name="Gong X."/>
            <person name="Baker B.J."/>
            <person name="Banfield J.F."/>
        </authorList>
    </citation>
    <scope>NUCLEOTIDE SEQUENCE</scope>
    <source>
        <strain evidence="8">RIFCSPHIGHO2_01_FULL_GW2011_AR10_43_9</strain>
    </source>
</reference>
<dbReference type="EMBL" id="JAGVWF010000010">
    <property type="protein sequence ID" value="MBS3058963.1"/>
    <property type="molecule type" value="Genomic_DNA"/>
</dbReference>
<comment type="subcellular location">
    <subcellularLocation>
        <location evidence="1">Endoplasmic reticulum</location>
    </subcellularLocation>
</comment>
<dbReference type="InterPro" id="IPR007235">
    <property type="entry name" value="Glyco_trans_28_C"/>
</dbReference>
<dbReference type="SUPFAM" id="SSF53756">
    <property type="entry name" value="UDP-Glycosyltransferase/glycogen phosphorylase"/>
    <property type="match status" value="1"/>
</dbReference>
<proteinExistence type="inferred from homology"/>
<evidence type="ECO:0000256" key="3">
    <source>
        <dbReference type="ARBA" id="ARBA00022676"/>
    </source>
</evidence>